<feature type="domain" description="DUF6596" evidence="8">
    <location>
        <begin position="175"/>
        <end position="275"/>
    </location>
</feature>
<dbReference type="PANTHER" id="PTHR47756:SF2">
    <property type="entry name" value="BLL6612 PROTEIN"/>
    <property type="match status" value="1"/>
</dbReference>
<keyword evidence="3" id="KW-0731">Sigma factor</keyword>
<dbReference type="GO" id="GO:0006352">
    <property type="term" value="P:DNA-templated transcription initiation"/>
    <property type="evidence" value="ECO:0007669"/>
    <property type="project" value="InterPro"/>
</dbReference>
<dbReference type="KEGG" id="erz:ER308_10205"/>
<dbReference type="InterPro" id="IPR007627">
    <property type="entry name" value="RNA_pol_sigma70_r2"/>
</dbReference>
<evidence type="ECO:0000313" key="9">
    <source>
        <dbReference type="EMBL" id="QBI19894.1"/>
    </source>
</evidence>
<dbReference type="Gene3D" id="1.10.10.10">
    <property type="entry name" value="Winged helix-like DNA-binding domain superfamily/Winged helix DNA-binding domain"/>
    <property type="match status" value="1"/>
</dbReference>
<feature type="region of interest" description="Disordered" evidence="5">
    <location>
        <begin position="393"/>
        <end position="415"/>
    </location>
</feature>
<dbReference type="Gene3D" id="1.10.1740.10">
    <property type="match status" value="1"/>
</dbReference>
<dbReference type="GO" id="GO:0016987">
    <property type="term" value="F:sigma factor activity"/>
    <property type="evidence" value="ECO:0007669"/>
    <property type="project" value="UniProtKB-KW"/>
</dbReference>
<dbReference type="SUPFAM" id="SSF88946">
    <property type="entry name" value="Sigma2 domain of RNA polymerase sigma factors"/>
    <property type="match status" value="1"/>
</dbReference>
<dbReference type="RefSeq" id="WP_131154891.1">
    <property type="nucleotide sequence ID" value="NZ_CP036402.1"/>
</dbReference>
<dbReference type="SUPFAM" id="SSF88659">
    <property type="entry name" value="Sigma3 and sigma4 domains of RNA polymerase sigma factors"/>
    <property type="match status" value="1"/>
</dbReference>
<sequence length="415" mass="44942">MTDATDTEGLLRALAPRALGALTRRYGDFAAAEDALQEALVAATTTWPREGRPANPLGWLIRVASRRLLDHHRSEGRRRRREAQAAAWALADPPTVPGHDDTLDLMLRCCHPALTPGAAIPLTLRAIGGLTTREIATAFGMPEATMAQRISRAKAKVRASATPFALPEADDRTERLRSVRHVLYLMFNEGYASHSGPDLIRVDLSAEAIRLTRMLSAAVPEDPESAGLLALMLLTDARRPARTGPDGELIPLAEQDRERWDRASIADGIGILDQALGRRQIGEYQLQAAIAAAHSRAPSHEATDWAEISSLYRLLEQLTGNPVVSLNRAVAVAMTDGPTAALEVLDHIESDLGDHHRFHAVRAHLLELAGDAAAALRAYDTAAARATNPRERQYLVTRAAGLAPEQPPTDEQPTA</sequence>
<accession>A0A411YF53</accession>
<feature type="domain" description="RNA polymerase sigma factor 70 region 4 type 2" evidence="7">
    <location>
        <begin position="106"/>
        <end position="156"/>
    </location>
</feature>
<dbReference type="PANTHER" id="PTHR47756">
    <property type="entry name" value="BLL6612 PROTEIN-RELATED"/>
    <property type="match status" value="1"/>
</dbReference>
<evidence type="ECO:0000256" key="1">
    <source>
        <dbReference type="ARBA" id="ARBA00010641"/>
    </source>
</evidence>
<keyword evidence="10" id="KW-1185">Reference proteome</keyword>
<evidence type="ECO:0000259" key="7">
    <source>
        <dbReference type="Pfam" id="PF08281"/>
    </source>
</evidence>
<dbReference type="InterPro" id="IPR013324">
    <property type="entry name" value="RNA_pol_sigma_r3/r4-like"/>
</dbReference>
<feature type="domain" description="RNA polymerase sigma-70 region 2" evidence="6">
    <location>
        <begin position="10"/>
        <end position="78"/>
    </location>
</feature>
<dbReference type="InterPro" id="IPR013249">
    <property type="entry name" value="RNA_pol_sigma70_r4_t2"/>
</dbReference>
<name>A0A411YF53_9ACTN</name>
<dbReference type="InterPro" id="IPR013325">
    <property type="entry name" value="RNA_pol_sigma_r2"/>
</dbReference>
<protein>
    <submittedName>
        <fullName evidence="9">RNA polymerase sigma factor</fullName>
    </submittedName>
</protein>
<evidence type="ECO:0000259" key="8">
    <source>
        <dbReference type="Pfam" id="PF20239"/>
    </source>
</evidence>
<keyword evidence="4" id="KW-0804">Transcription</keyword>
<dbReference type="InterPro" id="IPR011990">
    <property type="entry name" value="TPR-like_helical_dom_sf"/>
</dbReference>
<dbReference type="InterPro" id="IPR046531">
    <property type="entry name" value="DUF6596"/>
</dbReference>
<dbReference type="AlphaFoldDB" id="A0A411YF53"/>
<evidence type="ECO:0000256" key="2">
    <source>
        <dbReference type="ARBA" id="ARBA00023015"/>
    </source>
</evidence>
<dbReference type="Pfam" id="PF20239">
    <property type="entry name" value="DUF6596"/>
    <property type="match status" value="1"/>
</dbReference>
<evidence type="ECO:0000256" key="3">
    <source>
        <dbReference type="ARBA" id="ARBA00023082"/>
    </source>
</evidence>
<evidence type="ECO:0000259" key="6">
    <source>
        <dbReference type="Pfam" id="PF04542"/>
    </source>
</evidence>
<gene>
    <name evidence="9" type="ORF">ER308_10205</name>
</gene>
<dbReference type="InterPro" id="IPR036388">
    <property type="entry name" value="WH-like_DNA-bd_sf"/>
</dbReference>
<keyword evidence="2" id="KW-0805">Transcription regulation</keyword>
<comment type="similarity">
    <text evidence="1">Belongs to the sigma-70 factor family. ECF subfamily.</text>
</comment>
<dbReference type="Pfam" id="PF08281">
    <property type="entry name" value="Sigma70_r4_2"/>
    <property type="match status" value="1"/>
</dbReference>
<reference evidence="9 10" key="1">
    <citation type="submission" date="2019-01" db="EMBL/GenBank/DDBJ databases">
        <title>Egibacter rhizosphaerae EGI 80759T.</title>
        <authorList>
            <person name="Chen D.-D."/>
            <person name="Tian Y."/>
            <person name="Jiao J.-Y."/>
            <person name="Zhang X.-T."/>
            <person name="Zhang Y.-G."/>
            <person name="Zhang Y."/>
            <person name="Xiao M."/>
            <person name="Shu W.-S."/>
            <person name="Li W.-J."/>
        </authorList>
    </citation>
    <scope>NUCLEOTIDE SEQUENCE [LARGE SCALE GENOMIC DNA]</scope>
    <source>
        <strain evidence="9 10">EGI 80759</strain>
    </source>
</reference>
<evidence type="ECO:0000313" key="10">
    <source>
        <dbReference type="Proteomes" id="UP000291469"/>
    </source>
</evidence>
<evidence type="ECO:0000256" key="4">
    <source>
        <dbReference type="ARBA" id="ARBA00023163"/>
    </source>
</evidence>
<dbReference type="GO" id="GO:0003677">
    <property type="term" value="F:DNA binding"/>
    <property type="evidence" value="ECO:0007669"/>
    <property type="project" value="InterPro"/>
</dbReference>
<dbReference type="SUPFAM" id="SSF48452">
    <property type="entry name" value="TPR-like"/>
    <property type="match status" value="1"/>
</dbReference>
<dbReference type="Proteomes" id="UP000291469">
    <property type="component" value="Chromosome"/>
</dbReference>
<evidence type="ECO:0000256" key="5">
    <source>
        <dbReference type="SAM" id="MobiDB-lite"/>
    </source>
</evidence>
<proteinExistence type="inferred from homology"/>
<dbReference type="EMBL" id="CP036402">
    <property type="protein sequence ID" value="QBI19894.1"/>
    <property type="molecule type" value="Genomic_DNA"/>
</dbReference>
<dbReference type="OrthoDB" id="9780299at2"/>
<organism evidence="9 10">
    <name type="scientific">Egibacter rhizosphaerae</name>
    <dbReference type="NCBI Taxonomy" id="1670831"/>
    <lineage>
        <taxon>Bacteria</taxon>
        <taxon>Bacillati</taxon>
        <taxon>Actinomycetota</taxon>
        <taxon>Nitriliruptoria</taxon>
        <taxon>Egibacterales</taxon>
        <taxon>Egibacteraceae</taxon>
        <taxon>Egibacter</taxon>
    </lineage>
</organism>
<dbReference type="Pfam" id="PF04542">
    <property type="entry name" value="Sigma70_r2"/>
    <property type="match status" value="1"/>
</dbReference>